<evidence type="ECO:0000313" key="2">
    <source>
        <dbReference type="Proteomes" id="UP001597092"/>
    </source>
</evidence>
<dbReference type="EMBL" id="JBHUDP010000013">
    <property type="protein sequence ID" value="MFD1687467.1"/>
    <property type="molecule type" value="Genomic_DNA"/>
</dbReference>
<reference evidence="1 2" key="1">
    <citation type="journal article" date="2019" name="Int. J. Syst. Evol. Microbiol.">
        <title>The Global Catalogue of Microorganisms (GCM) 10K type strain sequencing project: providing services to taxonomists for standard genome sequencing and annotation.</title>
        <authorList>
            <consortium name="The Broad Institute Genomics Platform"/>
            <consortium name="The Broad Institute Genome Sequencing Center for Infectious Disease"/>
            <person name="Wu L."/>
            <person name="Ma J."/>
        </authorList>
    </citation>
    <scope>NUCLEOTIDE SEQUENCE [LARGE SCALE GENOMIC DNA]</scope>
    <source>
        <strain evidence="1 2">CGMCC 1.10387</strain>
    </source>
</reference>
<proteinExistence type="predicted"/>
<organism evidence="1 2">
    <name type="scientific">Halobellus litoreus</name>
    <dbReference type="NCBI Taxonomy" id="755310"/>
    <lineage>
        <taxon>Archaea</taxon>
        <taxon>Methanobacteriati</taxon>
        <taxon>Methanobacteriota</taxon>
        <taxon>Stenosarchaea group</taxon>
        <taxon>Halobacteria</taxon>
        <taxon>Halobacteriales</taxon>
        <taxon>Haloferacaceae</taxon>
        <taxon>Halobellus</taxon>
    </lineage>
</organism>
<comment type="caution">
    <text evidence="1">The sequence shown here is derived from an EMBL/GenBank/DDBJ whole genome shotgun (WGS) entry which is preliminary data.</text>
</comment>
<dbReference type="RefSeq" id="WP_390282606.1">
    <property type="nucleotide sequence ID" value="NZ_JBHUDP010000013.1"/>
</dbReference>
<sequence>MLSPDHEAYLFLRFGPRIDGLGCKSVTDDSLEVELIMPATGESVVVEMQEATDEDNEPYYWGSFQPPIPGQQTEELDLTVTAEDATAHLERRTEPGSMLDSNPEMMATVDESALWDFPLRDYQPGADTNHTIRVAPRMEAEAVANDRFEEAAAIHCGISTTILESPDAVTMTDSLHNASDEDYYDVTFDVDVYDREVTNRRTQDLGAGLFVEILPPTIGIEIEETYGACVDVGIYDSTETVFREVPKADVVVIQNAATEFEDQSFYLVVRNHDFASQGPLSYSVKMEYRPVSGVVKGRLLYRFWEETPWGEREGIFVQGDPPESIVYQRPGDLISDLTQYIPHQLRALNIKGRREHY</sequence>
<dbReference type="Proteomes" id="UP001597092">
    <property type="component" value="Unassembled WGS sequence"/>
</dbReference>
<protein>
    <submittedName>
        <fullName evidence="1">Uncharacterized protein</fullName>
    </submittedName>
</protein>
<name>A0ABD6E3K7_9EURY</name>
<dbReference type="AlphaFoldDB" id="A0ABD6E3K7"/>
<accession>A0ABD6E3K7</accession>
<keyword evidence="2" id="KW-1185">Reference proteome</keyword>
<evidence type="ECO:0000313" key="1">
    <source>
        <dbReference type="EMBL" id="MFD1687467.1"/>
    </source>
</evidence>
<gene>
    <name evidence="1" type="ORF">ACFSAS_17880</name>
</gene>